<dbReference type="Gene3D" id="1.10.287.1260">
    <property type="match status" value="1"/>
</dbReference>
<dbReference type="SUPFAM" id="SSF50182">
    <property type="entry name" value="Sm-like ribonucleoproteins"/>
    <property type="match status" value="1"/>
</dbReference>
<dbReference type="EMBL" id="MQWD01000001">
    <property type="protein sequence ID" value="PAP77037.1"/>
    <property type="molecule type" value="Genomic_DNA"/>
</dbReference>
<evidence type="ECO:0000256" key="3">
    <source>
        <dbReference type="ARBA" id="ARBA00022475"/>
    </source>
</evidence>
<feature type="transmembrane region" description="Helical" evidence="8">
    <location>
        <begin position="79"/>
        <end position="97"/>
    </location>
</feature>
<sequence>MQPAAVDSLAAEADSLLPDTLAADSAAADTSQALVDTTGGVGRLGRDLGEAAEAASQGRFDEAFERIADGLLAFAIENLLPAVLLAVLFWVVLRVVVGLLDRALGRASRVDTGVQQLILRFARVVILSIAGIVVLDELGVAVAPFVAGLGIAGIAIGFAAQDTVQNLIAGVTIILDRPFQVGDNIELHDIFGTVEEITLRTTRVRTLDNQMAILPNANVITEKIINHSMLRALRIVVPFGIAYKESPQAAREAVLAITEGDERLHPDFPPAAVVTDLGDSSVNMALRIHLKDPSIEVPVRLEYQEKVFEALRAAGIEIPFPHLQLFIDEAKAFEGTRLLAPPRPRPADDRGEDRRDPS</sequence>
<dbReference type="Pfam" id="PF21082">
    <property type="entry name" value="MS_channel_3rd"/>
    <property type="match status" value="1"/>
</dbReference>
<comment type="subcellular location">
    <subcellularLocation>
        <location evidence="1">Cell membrane</location>
        <topology evidence="1">Multi-pass membrane protein</topology>
    </subcellularLocation>
</comment>
<keyword evidence="5 8" id="KW-1133">Transmembrane helix</keyword>
<dbReference type="PANTHER" id="PTHR30221">
    <property type="entry name" value="SMALL-CONDUCTANCE MECHANOSENSITIVE CHANNEL"/>
    <property type="match status" value="1"/>
</dbReference>
<feature type="region of interest" description="Disordered" evidence="7">
    <location>
        <begin position="337"/>
        <end position="358"/>
    </location>
</feature>
<evidence type="ECO:0000256" key="1">
    <source>
        <dbReference type="ARBA" id="ARBA00004651"/>
    </source>
</evidence>
<reference evidence="12 13" key="1">
    <citation type="submission" date="2016-11" db="EMBL/GenBank/DDBJ databases">
        <title>Study of marine rhodopsin-containing bacteria.</title>
        <authorList>
            <person name="Yoshizawa S."/>
            <person name="Kumagai Y."/>
            <person name="Kogure K."/>
        </authorList>
    </citation>
    <scope>NUCLEOTIDE SEQUENCE [LARGE SCALE GENOMIC DNA]</scope>
    <source>
        <strain evidence="12 13">SAORIC-28</strain>
    </source>
</reference>
<dbReference type="Pfam" id="PF21088">
    <property type="entry name" value="MS_channel_1st"/>
    <property type="match status" value="1"/>
</dbReference>
<keyword evidence="3" id="KW-1003">Cell membrane</keyword>
<comment type="similarity">
    <text evidence="2">Belongs to the MscS (TC 1.A.23) family.</text>
</comment>
<feature type="transmembrane region" description="Helical" evidence="8">
    <location>
        <begin position="141"/>
        <end position="160"/>
    </location>
</feature>
<feature type="domain" description="Mechanosensitive ion channel transmembrane helices 2/3" evidence="11">
    <location>
        <begin position="123"/>
        <end position="161"/>
    </location>
</feature>
<evidence type="ECO:0000256" key="4">
    <source>
        <dbReference type="ARBA" id="ARBA00022692"/>
    </source>
</evidence>
<dbReference type="Gene3D" id="3.30.70.100">
    <property type="match status" value="1"/>
</dbReference>
<protein>
    <recommendedName>
        <fullName evidence="14">Mechanosensitive ion channel protein MscS</fullName>
    </recommendedName>
</protein>
<proteinExistence type="inferred from homology"/>
<accession>A0A271J149</accession>
<organism evidence="12 13">
    <name type="scientific">Rubrivirga marina</name>
    <dbReference type="NCBI Taxonomy" id="1196024"/>
    <lineage>
        <taxon>Bacteria</taxon>
        <taxon>Pseudomonadati</taxon>
        <taxon>Rhodothermota</taxon>
        <taxon>Rhodothermia</taxon>
        <taxon>Rhodothermales</taxon>
        <taxon>Rubricoccaceae</taxon>
        <taxon>Rubrivirga</taxon>
    </lineage>
</organism>
<evidence type="ECO:0000256" key="7">
    <source>
        <dbReference type="SAM" id="MobiDB-lite"/>
    </source>
</evidence>
<evidence type="ECO:0008006" key="14">
    <source>
        <dbReference type="Google" id="ProtNLM"/>
    </source>
</evidence>
<comment type="caution">
    <text evidence="12">The sequence shown here is derived from an EMBL/GenBank/DDBJ whole genome shotgun (WGS) entry which is preliminary data.</text>
</comment>
<dbReference type="InterPro" id="IPR011066">
    <property type="entry name" value="MscS_channel_C_sf"/>
</dbReference>
<dbReference type="SUPFAM" id="SSF82861">
    <property type="entry name" value="Mechanosensitive channel protein MscS (YggB), transmembrane region"/>
    <property type="match status" value="1"/>
</dbReference>
<dbReference type="InterPro" id="IPR023408">
    <property type="entry name" value="MscS_beta-dom_sf"/>
</dbReference>
<name>A0A271J149_9BACT</name>
<evidence type="ECO:0000259" key="11">
    <source>
        <dbReference type="Pfam" id="PF21088"/>
    </source>
</evidence>
<dbReference type="InterPro" id="IPR045275">
    <property type="entry name" value="MscS_archaea/bacteria_type"/>
</dbReference>
<evidence type="ECO:0000256" key="2">
    <source>
        <dbReference type="ARBA" id="ARBA00008017"/>
    </source>
</evidence>
<dbReference type="InterPro" id="IPR006685">
    <property type="entry name" value="MscS_channel_2nd"/>
</dbReference>
<feature type="domain" description="Mechanosensitive ion channel MscS" evidence="9">
    <location>
        <begin position="162"/>
        <end position="228"/>
    </location>
</feature>
<dbReference type="InterPro" id="IPR049142">
    <property type="entry name" value="MS_channel_1st"/>
</dbReference>
<keyword evidence="6 8" id="KW-0472">Membrane</keyword>
<evidence type="ECO:0000256" key="6">
    <source>
        <dbReference type="ARBA" id="ARBA00023136"/>
    </source>
</evidence>
<evidence type="ECO:0000256" key="8">
    <source>
        <dbReference type="SAM" id="Phobius"/>
    </source>
</evidence>
<dbReference type="InterPro" id="IPR011014">
    <property type="entry name" value="MscS_channel_TM-2"/>
</dbReference>
<evidence type="ECO:0000256" key="5">
    <source>
        <dbReference type="ARBA" id="ARBA00022989"/>
    </source>
</evidence>
<dbReference type="InterPro" id="IPR049278">
    <property type="entry name" value="MS_channel_C"/>
</dbReference>
<keyword evidence="4 8" id="KW-0812">Transmembrane</keyword>
<dbReference type="Pfam" id="PF00924">
    <property type="entry name" value="MS_channel_2nd"/>
    <property type="match status" value="1"/>
</dbReference>
<gene>
    <name evidence="12" type="ORF">BSZ37_11650</name>
</gene>
<dbReference type="GO" id="GO:0005886">
    <property type="term" value="C:plasma membrane"/>
    <property type="evidence" value="ECO:0007669"/>
    <property type="project" value="UniProtKB-SubCell"/>
</dbReference>
<dbReference type="Proteomes" id="UP000216339">
    <property type="component" value="Unassembled WGS sequence"/>
</dbReference>
<dbReference type="OrthoDB" id="1522493at2"/>
<evidence type="ECO:0000313" key="13">
    <source>
        <dbReference type="Proteomes" id="UP000216339"/>
    </source>
</evidence>
<evidence type="ECO:0000259" key="9">
    <source>
        <dbReference type="Pfam" id="PF00924"/>
    </source>
</evidence>
<dbReference type="SUPFAM" id="SSF82689">
    <property type="entry name" value="Mechanosensitive channel protein MscS (YggB), C-terminal domain"/>
    <property type="match status" value="1"/>
</dbReference>
<dbReference type="Gene3D" id="2.30.30.60">
    <property type="match status" value="1"/>
</dbReference>
<feature type="domain" description="Mechanosensitive ion channel MscS C-terminal" evidence="10">
    <location>
        <begin position="235"/>
        <end position="318"/>
    </location>
</feature>
<feature type="compositionally biased region" description="Basic and acidic residues" evidence="7">
    <location>
        <begin position="345"/>
        <end position="358"/>
    </location>
</feature>
<dbReference type="AlphaFoldDB" id="A0A271J149"/>
<dbReference type="InterPro" id="IPR010920">
    <property type="entry name" value="LSM_dom_sf"/>
</dbReference>
<evidence type="ECO:0000313" key="12">
    <source>
        <dbReference type="EMBL" id="PAP77037.1"/>
    </source>
</evidence>
<keyword evidence="13" id="KW-1185">Reference proteome</keyword>
<dbReference type="GO" id="GO:0008381">
    <property type="term" value="F:mechanosensitive monoatomic ion channel activity"/>
    <property type="evidence" value="ECO:0007669"/>
    <property type="project" value="InterPro"/>
</dbReference>
<evidence type="ECO:0000259" key="10">
    <source>
        <dbReference type="Pfam" id="PF21082"/>
    </source>
</evidence>
<dbReference type="RefSeq" id="WP_095510704.1">
    <property type="nucleotide sequence ID" value="NZ_MQWD01000001.1"/>
</dbReference>
<dbReference type="PANTHER" id="PTHR30221:SF1">
    <property type="entry name" value="SMALL-CONDUCTANCE MECHANOSENSITIVE CHANNEL"/>
    <property type="match status" value="1"/>
</dbReference>
<feature type="transmembrane region" description="Helical" evidence="8">
    <location>
        <begin position="117"/>
        <end position="135"/>
    </location>
</feature>